<dbReference type="AlphaFoldDB" id="A0A9X8Y8Q4"/>
<name>A0A9X8Y8Q4_9FIRM</name>
<gene>
    <name evidence="3" type="ORF">EDD78_103223</name>
</gene>
<reference evidence="3 4" key="1">
    <citation type="submission" date="2019-03" db="EMBL/GenBank/DDBJ databases">
        <title>Genomic Encyclopedia of Type Strains, Phase IV (KMG-IV): sequencing the most valuable type-strain genomes for metagenomic binning, comparative biology and taxonomic classification.</title>
        <authorList>
            <person name="Goeker M."/>
        </authorList>
    </citation>
    <scope>NUCLEOTIDE SEQUENCE [LARGE SCALE GENOMIC DNA]</scope>
    <source>
        <strain evidence="3 4">DSM 100433</strain>
    </source>
</reference>
<feature type="domain" description="HTH araC/xylS-type" evidence="2">
    <location>
        <begin position="195"/>
        <end position="284"/>
    </location>
</feature>
<proteinExistence type="predicted"/>
<comment type="caution">
    <text evidence="3">The sequence shown here is derived from an EMBL/GenBank/DDBJ whole genome shotgun (WGS) entry which is preliminary data.</text>
</comment>
<dbReference type="SUPFAM" id="SSF51215">
    <property type="entry name" value="Regulatory protein AraC"/>
    <property type="match status" value="1"/>
</dbReference>
<evidence type="ECO:0000256" key="1">
    <source>
        <dbReference type="ARBA" id="ARBA00023125"/>
    </source>
</evidence>
<keyword evidence="1" id="KW-0238">DNA-binding</keyword>
<dbReference type="PANTHER" id="PTHR43280">
    <property type="entry name" value="ARAC-FAMILY TRANSCRIPTIONAL REGULATOR"/>
    <property type="match status" value="1"/>
</dbReference>
<dbReference type="GO" id="GO:0003700">
    <property type="term" value="F:DNA-binding transcription factor activity"/>
    <property type="evidence" value="ECO:0007669"/>
    <property type="project" value="InterPro"/>
</dbReference>
<dbReference type="SMART" id="SM00342">
    <property type="entry name" value="HTH_ARAC"/>
    <property type="match status" value="1"/>
</dbReference>
<dbReference type="RefSeq" id="WP_165873121.1">
    <property type="nucleotide sequence ID" value="NZ_SLUK01000003.1"/>
</dbReference>
<evidence type="ECO:0000313" key="4">
    <source>
        <dbReference type="Proteomes" id="UP000294682"/>
    </source>
</evidence>
<evidence type="ECO:0000259" key="2">
    <source>
        <dbReference type="PROSITE" id="PS01124"/>
    </source>
</evidence>
<sequence length="284" mass="32819">MSEFISILPPFCSSLDKRKLYSFDVQIIETPTRPVVFQRSRFFFFTSGKGKLQIQDVEYDVLPGMLVALHPWQVLRISQVEKHLQCKVIDYCFDTLNMLLRSYYNTENKPLQIIERMSAQPIVYCDKEQQETIRAIFGTIEQETGRESLLVSENTLELAGIYTVNKILELIVLFCRMVTPAKELPARQGSDAQKVVLFQYMYAHLNENLTLKKLAQSFYLSESTISTYIRNTMGHSFYDLIDEMRIGRASNFLLYTDLTLEELAEILGYVDPAHMSKLSSPRST</sequence>
<dbReference type="GO" id="GO:0043565">
    <property type="term" value="F:sequence-specific DNA binding"/>
    <property type="evidence" value="ECO:0007669"/>
    <property type="project" value="InterPro"/>
</dbReference>
<dbReference type="Pfam" id="PF12833">
    <property type="entry name" value="HTH_18"/>
    <property type="match status" value="1"/>
</dbReference>
<dbReference type="Gene3D" id="1.10.10.60">
    <property type="entry name" value="Homeodomain-like"/>
    <property type="match status" value="1"/>
</dbReference>
<dbReference type="EMBL" id="SLUK01000003">
    <property type="protein sequence ID" value="TCL44185.1"/>
    <property type="molecule type" value="Genomic_DNA"/>
</dbReference>
<evidence type="ECO:0000313" key="3">
    <source>
        <dbReference type="EMBL" id="TCL44185.1"/>
    </source>
</evidence>
<protein>
    <submittedName>
        <fullName evidence="3">Helix-turn-helix protein</fullName>
    </submittedName>
</protein>
<dbReference type="PROSITE" id="PS01124">
    <property type="entry name" value="HTH_ARAC_FAMILY_2"/>
    <property type="match status" value="1"/>
</dbReference>
<keyword evidence="4" id="KW-1185">Reference proteome</keyword>
<dbReference type="InterPro" id="IPR018060">
    <property type="entry name" value="HTH_AraC"/>
</dbReference>
<organism evidence="3 4">
    <name type="scientific">Harryflintia acetispora</name>
    <dbReference type="NCBI Taxonomy" id="1849041"/>
    <lineage>
        <taxon>Bacteria</taxon>
        <taxon>Bacillati</taxon>
        <taxon>Bacillota</taxon>
        <taxon>Clostridia</taxon>
        <taxon>Eubacteriales</taxon>
        <taxon>Oscillospiraceae</taxon>
        <taxon>Harryflintia</taxon>
    </lineage>
</organism>
<dbReference type="InterPro" id="IPR037923">
    <property type="entry name" value="HTH-like"/>
</dbReference>
<dbReference type="PANTHER" id="PTHR43280:SF2">
    <property type="entry name" value="HTH-TYPE TRANSCRIPTIONAL REGULATOR EXSA"/>
    <property type="match status" value="1"/>
</dbReference>
<accession>A0A9X8Y8Q4</accession>
<dbReference type="Proteomes" id="UP000294682">
    <property type="component" value="Unassembled WGS sequence"/>
</dbReference>